<dbReference type="SUPFAM" id="SSF81901">
    <property type="entry name" value="HCP-like"/>
    <property type="match status" value="1"/>
</dbReference>
<evidence type="ECO:0000259" key="1">
    <source>
        <dbReference type="PROSITE" id="PS50011"/>
    </source>
</evidence>
<keyword evidence="3" id="KW-1185">Reference proteome</keyword>
<accession>A0ABR2HH93</accession>
<dbReference type="CDD" id="cd00180">
    <property type="entry name" value="PKc"/>
    <property type="match status" value="1"/>
</dbReference>
<evidence type="ECO:0000313" key="3">
    <source>
        <dbReference type="Proteomes" id="UP001470230"/>
    </source>
</evidence>
<dbReference type="InterPro" id="IPR011009">
    <property type="entry name" value="Kinase-like_dom_sf"/>
</dbReference>
<reference evidence="2 3" key="1">
    <citation type="submission" date="2024-04" db="EMBL/GenBank/DDBJ databases">
        <title>Tritrichomonas musculus Genome.</title>
        <authorList>
            <person name="Alves-Ferreira E."/>
            <person name="Grigg M."/>
            <person name="Lorenzi H."/>
            <person name="Galac M."/>
        </authorList>
    </citation>
    <scope>NUCLEOTIDE SEQUENCE [LARGE SCALE GENOMIC DNA]</scope>
    <source>
        <strain evidence="2 3">EAF2021</strain>
    </source>
</reference>
<dbReference type="EMBL" id="JAPFFF010000028">
    <property type="protein sequence ID" value="KAK8847200.1"/>
    <property type="molecule type" value="Genomic_DNA"/>
</dbReference>
<organism evidence="2 3">
    <name type="scientific">Tritrichomonas musculus</name>
    <dbReference type="NCBI Taxonomy" id="1915356"/>
    <lineage>
        <taxon>Eukaryota</taxon>
        <taxon>Metamonada</taxon>
        <taxon>Parabasalia</taxon>
        <taxon>Tritrichomonadida</taxon>
        <taxon>Tritrichomonadidae</taxon>
        <taxon>Tritrichomonas</taxon>
    </lineage>
</organism>
<feature type="domain" description="Protein kinase" evidence="1">
    <location>
        <begin position="161"/>
        <end position="424"/>
    </location>
</feature>
<dbReference type="InterPro" id="IPR006597">
    <property type="entry name" value="Sel1-like"/>
</dbReference>
<dbReference type="InterPro" id="IPR053235">
    <property type="entry name" value="Ser_Thr_kinase"/>
</dbReference>
<dbReference type="SMART" id="SM00671">
    <property type="entry name" value="SEL1"/>
    <property type="match status" value="3"/>
</dbReference>
<dbReference type="SMART" id="SM00220">
    <property type="entry name" value="S_TKc"/>
    <property type="match status" value="1"/>
</dbReference>
<dbReference type="Proteomes" id="UP001470230">
    <property type="component" value="Unassembled WGS sequence"/>
</dbReference>
<gene>
    <name evidence="2" type="ORF">M9Y10_019784</name>
</gene>
<sequence>MNELHLFSQLTAKFTINTSSKFLFGSDFFSLKPINEIITEIGSYPKNTGIMIGNVSIAESTFLYLLVFDYHIIIIDHFHIHLFDHSVCDPSGEKKIFFLNSQCEKEFQALRTKKYDDSSDSLIKGNQTNLSQKIKKQIVNCIIKKSQIRTQNREIWPNDEFNYNDFVSILNFNQSVKLCFNVDDQFLYILKFFDMNNEDSKRNYKNEITIYIQNNNFHNYIPKYFGEIKFNDLMIIVIEYIEGQTLDKFIENGQNKVNYFDKIKIILDIMITVEYLHLNHILIRDLKSNNIIIDSKNDAFLIDFDRAKQINSNEIVSDDTGDQMTGDIGTLIFASPEQYLQNKYSFKSDVYSLGIIIYFILTDKMFPEKLKLKSLNLKENILNFVNSVLCPSMFKEIYQQNKENLEYYADKRPSISSLFNKIFLIMAENEKNKIFLKEIIKIREKQYVKYCKNRTMFEDISNFLGFVYYEGKFIEKDIKKSIFYFTISTEPTNDKIQHILGKIFYEEESIAVNIKKAIHYLTLSSNQGNSRSQSLLGEIYYLGKYCRVDIEKAIYYLELTSNNGDKLSQYMLAEIYCFGQYCPRNIEK</sequence>
<dbReference type="Gene3D" id="1.10.510.10">
    <property type="entry name" value="Transferase(Phosphotransferase) domain 1"/>
    <property type="match status" value="1"/>
</dbReference>
<dbReference type="PANTHER" id="PTHR24361">
    <property type="entry name" value="MITOGEN-ACTIVATED KINASE KINASE KINASE"/>
    <property type="match status" value="1"/>
</dbReference>
<comment type="caution">
    <text evidence="2">The sequence shown here is derived from an EMBL/GenBank/DDBJ whole genome shotgun (WGS) entry which is preliminary data.</text>
</comment>
<dbReference type="Pfam" id="PF00069">
    <property type="entry name" value="Pkinase"/>
    <property type="match status" value="1"/>
</dbReference>
<dbReference type="Pfam" id="PF08238">
    <property type="entry name" value="Sel1"/>
    <property type="match status" value="4"/>
</dbReference>
<protein>
    <recommendedName>
        <fullName evidence="1">Protein kinase domain-containing protein</fullName>
    </recommendedName>
</protein>
<dbReference type="InterPro" id="IPR011990">
    <property type="entry name" value="TPR-like_helical_dom_sf"/>
</dbReference>
<dbReference type="SUPFAM" id="SSF56112">
    <property type="entry name" value="Protein kinase-like (PK-like)"/>
    <property type="match status" value="1"/>
</dbReference>
<name>A0ABR2HH93_9EUKA</name>
<evidence type="ECO:0000313" key="2">
    <source>
        <dbReference type="EMBL" id="KAK8847200.1"/>
    </source>
</evidence>
<dbReference type="InterPro" id="IPR000719">
    <property type="entry name" value="Prot_kinase_dom"/>
</dbReference>
<dbReference type="Gene3D" id="1.25.40.10">
    <property type="entry name" value="Tetratricopeptide repeat domain"/>
    <property type="match status" value="1"/>
</dbReference>
<dbReference type="PROSITE" id="PS50011">
    <property type="entry name" value="PROTEIN_KINASE_DOM"/>
    <property type="match status" value="1"/>
</dbReference>
<proteinExistence type="predicted"/>